<name>A0ABY5Z311_9ACTN</name>
<keyword evidence="1" id="KW-0547">Nucleotide-binding</keyword>
<organism evidence="5 6">
    <name type="scientific">Dactylosporangium roseum</name>
    <dbReference type="NCBI Taxonomy" id="47989"/>
    <lineage>
        <taxon>Bacteria</taxon>
        <taxon>Bacillati</taxon>
        <taxon>Actinomycetota</taxon>
        <taxon>Actinomycetes</taxon>
        <taxon>Micromonosporales</taxon>
        <taxon>Micromonosporaceae</taxon>
        <taxon>Dactylosporangium</taxon>
    </lineage>
</organism>
<dbReference type="InterPro" id="IPR052511">
    <property type="entry name" value="ATP-dep_Helicase"/>
</dbReference>
<keyword evidence="5" id="KW-0347">Helicase</keyword>
<keyword evidence="5" id="KW-0378">Hydrolase</keyword>
<evidence type="ECO:0000313" key="6">
    <source>
        <dbReference type="Proteomes" id="UP001058271"/>
    </source>
</evidence>
<dbReference type="InterPro" id="IPR027417">
    <property type="entry name" value="P-loop_NTPase"/>
</dbReference>
<protein>
    <submittedName>
        <fullName evidence="5">DEAD/DEAH box helicase</fullName>
    </submittedName>
</protein>
<sequence>MACLRAVESRHGVGVGQGPSASRPPVAERDDQRSRAGAHPPADQRGSGSDVPAQRGRCRTGSQRGTPAGPARAAPAGARTPRRWRDSTVRTHRRTGAPATRTRTGRRFGGAVDGMTTSPEVLGHVLNAVENRELPLLSWGIVDSWLTEAEVREAIADALAELDGDYKVDPTFDALAEHALITEVADGRWRSRLAETLRLLVHSRQLFNTGNGEWWLRGRRLICDFRLLAQPRRYPKREVSFSALLDRIEEIQPLSPVGRQVLAAQVQRLPTAPLSAQVDQRPLAQFQVDATAAVLESLRSDGTQAVIVAAGTGSGKTLAFYLPAYLWMAEHLGGHQVQTLALYPRNELLKDQVGEALRAALGIAPALATAGRRPLRLGALYGDTPWRGALLDTSPRLDNAWRKVANGRVCPYTSCPACGGDLVWPSQDRATGLERLVCAACGIEVPAEMLALTREKMLQQPPDILFSSTEMLNLASSAPRLGGLFGFTPAGSRPRLLLLDEVHTYEGVHGAQVALLVRRWRNAVGPKVTVVGLSATLRDAGPFMSRLVGIPDADVTHVEPAEDDLIEEGRQYQVAVRADPTTGASMLSVTIQASMLLGRILDLPGRETTLAGSKGFLFTDDLDVTNRLFHDLKDAEGDGWTARRRSGAHKVLANLRSTALPDRARRDSDGQVWALLEQIGHMLPGTYPARGLRIGKTSSQDPGVADSADLVVATASLDVGFNDPRVGLIVQHKSPRDPAQFVQRRGRAGRTRQVRPLTTVVLSDFGRDRLTYQAYDRLFDPELPPRALPVGNRYVQRMQATFALKDWLTRQLQWRCDAREVLTAKTGKGHAASGQVATLLEQLLTDPLTQHEFGEYLRWSLHLDDDEILAVLWDPPRALLTAVVPTLLRRVRSDWTPVDDDPGGVGDSYAPEFAPRALFAPLNLPEVELLLPDTFLAQVDSRMPVSQALRETAPGRVSKRFAVRSGAQRTWVPVPLDSPSAVLSLRDFVDQGSVEGVWTDDVTGEQYTVVRPYRIRVGEPLSAVADTANSRPSWRTQMVVHDGPPARLEVPEPWAAHVEYLSVHTHANRRPLQVRRFTPGATASLKVRGNRAGGATPAQTRLTYATHQGQPAALGFALDVDGLQLRLRLPDTATLAAMPRLSTPSWRSQSFRHAVAADDSMDPVADSFVRLWLGPVFERAIVLRVLARDEPVADACATVTSEELREAVGQITGVIGGDLDRTDAIDQSEDDPRQLRVKLLAALQTPTTTDRLRQHAQRLHRATDADVYLARHVLGRTIGAAVHTAALCLVPDATEQDLNLDLHVGDGGADVWLTENTIGGAGVIEKVVKSYVDDPRRFWRLVWAALRQGDFEIVDRELRRLLADVVTAPTGPLGAALVGVRQATNNAVAREAWQELRRELDRRGYLVSHPVISAMAVRLLRPGTGERHDAALLHVIQTWDDATRTVGFEIDARTWSSVVLNRHAEQVGDVYRTPDQVYSSLWPRGAETFNRDLEVPTMYEEFPPPLDRELAAGLIDDDVAEVLVTDDGWQAAYEAEVTARGVVDLVAPTEAATRLQQAVLTASTQPIDTGYLFVHPVVRGARREEGRLKVRLELREVEQ</sequence>
<dbReference type="NCBIfam" id="NF041067">
    <property type="entry name" value="DpdJ"/>
    <property type="match status" value="1"/>
</dbReference>
<evidence type="ECO:0000313" key="5">
    <source>
        <dbReference type="EMBL" id="UWZ36400.1"/>
    </source>
</evidence>
<accession>A0ABY5Z311</accession>
<evidence type="ECO:0000256" key="3">
    <source>
        <dbReference type="SAM" id="MobiDB-lite"/>
    </source>
</evidence>
<dbReference type="Gene3D" id="3.40.50.300">
    <property type="entry name" value="P-loop containing nucleotide triphosphate hydrolases"/>
    <property type="match status" value="2"/>
</dbReference>
<dbReference type="InterPro" id="IPR001650">
    <property type="entry name" value="Helicase_C-like"/>
</dbReference>
<dbReference type="EMBL" id="CP073721">
    <property type="protein sequence ID" value="UWZ36400.1"/>
    <property type="molecule type" value="Genomic_DNA"/>
</dbReference>
<dbReference type="Proteomes" id="UP001058271">
    <property type="component" value="Chromosome"/>
</dbReference>
<keyword evidence="6" id="KW-1185">Reference proteome</keyword>
<dbReference type="Pfam" id="PF00270">
    <property type="entry name" value="DEAD"/>
    <property type="match status" value="1"/>
</dbReference>
<evidence type="ECO:0000256" key="1">
    <source>
        <dbReference type="ARBA" id="ARBA00022741"/>
    </source>
</evidence>
<dbReference type="InterPro" id="IPR014001">
    <property type="entry name" value="Helicase_ATP-bd"/>
</dbReference>
<feature type="region of interest" description="Disordered" evidence="3">
    <location>
        <begin position="1"/>
        <end position="115"/>
    </location>
</feature>
<reference evidence="5" key="1">
    <citation type="submission" date="2021-04" db="EMBL/GenBank/DDBJ databases">
        <title>Biosynthetic gene clusters of Dactylosporangioum roseum.</title>
        <authorList>
            <person name="Hartkoorn R.C."/>
            <person name="Beaudoing E."/>
            <person name="Hot D."/>
            <person name="Moureu S."/>
        </authorList>
    </citation>
    <scope>NUCLEOTIDE SEQUENCE</scope>
    <source>
        <strain evidence="5">NRRL B-16295</strain>
    </source>
</reference>
<proteinExistence type="predicted"/>
<dbReference type="GO" id="GO:0004386">
    <property type="term" value="F:helicase activity"/>
    <property type="evidence" value="ECO:0007669"/>
    <property type="project" value="UniProtKB-KW"/>
</dbReference>
<dbReference type="SMART" id="SM00487">
    <property type="entry name" value="DEXDc"/>
    <property type="match status" value="1"/>
</dbReference>
<evidence type="ECO:0000259" key="4">
    <source>
        <dbReference type="SMART" id="SM00487"/>
    </source>
</evidence>
<gene>
    <name evidence="5" type="ORF">Drose_36115</name>
</gene>
<dbReference type="InterPro" id="IPR011545">
    <property type="entry name" value="DEAD/DEAH_box_helicase_dom"/>
</dbReference>
<feature type="compositionally biased region" description="Low complexity" evidence="3">
    <location>
        <begin position="64"/>
        <end position="79"/>
    </location>
</feature>
<evidence type="ECO:0000256" key="2">
    <source>
        <dbReference type="ARBA" id="ARBA00022840"/>
    </source>
</evidence>
<dbReference type="Pfam" id="PF00271">
    <property type="entry name" value="Helicase_C"/>
    <property type="match status" value="1"/>
</dbReference>
<dbReference type="PANTHER" id="PTHR47962:SF5">
    <property type="entry name" value="ATP-DEPENDENT HELICASE LHR-RELATED"/>
    <property type="match status" value="1"/>
</dbReference>
<keyword evidence="2" id="KW-0067">ATP-binding</keyword>
<feature type="domain" description="Helicase ATP-binding" evidence="4">
    <location>
        <begin position="279"/>
        <end position="569"/>
    </location>
</feature>
<dbReference type="SUPFAM" id="SSF52540">
    <property type="entry name" value="P-loop containing nucleoside triphosphate hydrolases"/>
    <property type="match status" value="2"/>
</dbReference>
<dbReference type="CDD" id="cd18785">
    <property type="entry name" value="SF2_C"/>
    <property type="match status" value="1"/>
</dbReference>
<dbReference type="PANTHER" id="PTHR47962">
    <property type="entry name" value="ATP-DEPENDENT HELICASE LHR-RELATED-RELATED"/>
    <property type="match status" value="1"/>
</dbReference>